<proteinExistence type="inferred from homology"/>
<dbReference type="Pfam" id="PF00528">
    <property type="entry name" value="BPD_transp_1"/>
    <property type="match status" value="1"/>
</dbReference>
<reference evidence="7" key="1">
    <citation type="submission" date="2020-08" db="EMBL/GenBank/DDBJ databases">
        <title>Genome public.</title>
        <authorList>
            <person name="Liu C."/>
            <person name="Sun Q."/>
        </authorList>
    </citation>
    <scope>NUCLEOTIDE SEQUENCE</scope>
    <source>
        <strain evidence="7">NSJ-12</strain>
    </source>
</reference>
<feature type="transmembrane region" description="Helical" evidence="5">
    <location>
        <begin position="226"/>
        <end position="251"/>
    </location>
</feature>
<dbReference type="GO" id="GO:0055085">
    <property type="term" value="P:transmembrane transport"/>
    <property type="evidence" value="ECO:0007669"/>
    <property type="project" value="InterPro"/>
</dbReference>
<evidence type="ECO:0000259" key="6">
    <source>
        <dbReference type="PROSITE" id="PS50928"/>
    </source>
</evidence>
<dbReference type="PANTHER" id="PTHR43496">
    <property type="entry name" value="PROTEIN LPLB"/>
    <property type="match status" value="1"/>
</dbReference>
<keyword evidence="5" id="KW-0813">Transport</keyword>
<protein>
    <submittedName>
        <fullName evidence="7">Sugar ABC transporter permease</fullName>
    </submittedName>
</protein>
<dbReference type="GO" id="GO:0005886">
    <property type="term" value="C:plasma membrane"/>
    <property type="evidence" value="ECO:0007669"/>
    <property type="project" value="UniProtKB-SubCell"/>
</dbReference>
<feature type="transmembrane region" description="Helical" evidence="5">
    <location>
        <begin position="180"/>
        <end position="205"/>
    </location>
</feature>
<dbReference type="EMBL" id="JACRSY010000007">
    <property type="protein sequence ID" value="MBC8578978.1"/>
    <property type="molecule type" value="Genomic_DNA"/>
</dbReference>
<dbReference type="PROSITE" id="PS50928">
    <property type="entry name" value="ABC_TM1"/>
    <property type="match status" value="1"/>
</dbReference>
<dbReference type="PANTHER" id="PTHR43496:SF1">
    <property type="entry name" value="POLYGALACTURONAN_RHAMNOGALACTURONAN TRANSPORT SYSTEM PERMEASE PROTEIN YTEP"/>
    <property type="match status" value="1"/>
</dbReference>
<dbReference type="RefSeq" id="WP_249332145.1">
    <property type="nucleotide sequence ID" value="NZ_JACRSY010000007.1"/>
</dbReference>
<evidence type="ECO:0000256" key="1">
    <source>
        <dbReference type="ARBA" id="ARBA00004141"/>
    </source>
</evidence>
<keyword evidence="3 5" id="KW-1133">Transmembrane helix</keyword>
<evidence type="ECO:0000256" key="4">
    <source>
        <dbReference type="ARBA" id="ARBA00023136"/>
    </source>
</evidence>
<comment type="subcellular location">
    <subcellularLocation>
        <location evidence="5">Cell membrane</location>
        <topology evidence="5">Multi-pass membrane protein</topology>
    </subcellularLocation>
    <subcellularLocation>
        <location evidence="1">Membrane</location>
        <topology evidence="1">Multi-pass membrane protein</topology>
    </subcellularLocation>
</comment>
<accession>A0A926IDR6</accession>
<feature type="domain" description="ABC transmembrane type-1" evidence="6">
    <location>
        <begin position="92"/>
        <end position="308"/>
    </location>
</feature>
<evidence type="ECO:0000313" key="8">
    <source>
        <dbReference type="Proteomes" id="UP000655830"/>
    </source>
</evidence>
<dbReference type="InterPro" id="IPR000515">
    <property type="entry name" value="MetI-like"/>
</dbReference>
<dbReference type="SUPFAM" id="SSF161098">
    <property type="entry name" value="MetI-like"/>
    <property type="match status" value="1"/>
</dbReference>
<dbReference type="CDD" id="cd06261">
    <property type="entry name" value="TM_PBP2"/>
    <property type="match status" value="1"/>
</dbReference>
<evidence type="ECO:0000256" key="2">
    <source>
        <dbReference type="ARBA" id="ARBA00022692"/>
    </source>
</evidence>
<dbReference type="AlphaFoldDB" id="A0A926IDR6"/>
<dbReference type="Proteomes" id="UP000655830">
    <property type="component" value="Unassembled WGS sequence"/>
</dbReference>
<dbReference type="Gene3D" id="1.10.3720.10">
    <property type="entry name" value="MetI-like"/>
    <property type="match status" value="1"/>
</dbReference>
<evidence type="ECO:0000256" key="3">
    <source>
        <dbReference type="ARBA" id="ARBA00022989"/>
    </source>
</evidence>
<keyword evidence="8" id="KW-1185">Reference proteome</keyword>
<evidence type="ECO:0000313" key="7">
    <source>
        <dbReference type="EMBL" id="MBC8578978.1"/>
    </source>
</evidence>
<name>A0A926IDR6_9FIRM</name>
<feature type="transmembrane region" description="Helical" evidence="5">
    <location>
        <begin position="96"/>
        <end position="117"/>
    </location>
</feature>
<comment type="similarity">
    <text evidence="5">Belongs to the binding-protein-dependent transport system permease family.</text>
</comment>
<keyword evidence="2 5" id="KW-0812">Transmembrane</keyword>
<evidence type="ECO:0000256" key="5">
    <source>
        <dbReference type="RuleBase" id="RU363032"/>
    </source>
</evidence>
<sequence length="321" mass="36300">MNQEYEQADFLQQKQKWNLKAIKREFKSQKQLWIITAILLIWVAIFAYFPMYGLIISFQNYMPGKSMFVDVDWAGFKNFIDFFSSPDFGMIMRNTLVISGLNIVIGFPAPIILAILLNEVRNKHAQKFYQTISYVPHFISWVVVASILFSILGTEGLLNNILVGLGLLDEPINYLNEGKYFWAILTSANIWKSIGWSSIIYLSAISGIDKELYEAGAVDGLGRFGMIRYITIPCIAPTIILLWILGIGGILNAGFEQQLLIGTAQTREYYEVIDTYAYKYGIQQGRYAYGTAVGLMKGLISVVLVFGVNHLAKKKMDISVM</sequence>
<comment type="caution">
    <text evidence="7">The sequence shown here is derived from an EMBL/GenBank/DDBJ whole genome shotgun (WGS) entry which is preliminary data.</text>
</comment>
<feature type="transmembrane region" description="Helical" evidence="5">
    <location>
        <begin position="32"/>
        <end position="58"/>
    </location>
</feature>
<gene>
    <name evidence="7" type="ORF">H8718_05450</name>
</gene>
<feature type="transmembrane region" description="Helical" evidence="5">
    <location>
        <begin position="287"/>
        <end position="312"/>
    </location>
</feature>
<feature type="transmembrane region" description="Helical" evidence="5">
    <location>
        <begin position="138"/>
        <end position="168"/>
    </location>
</feature>
<organism evidence="7 8">
    <name type="scientific">Zhenhengia yiwuensis</name>
    <dbReference type="NCBI Taxonomy" id="2763666"/>
    <lineage>
        <taxon>Bacteria</taxon>
        <taxon>Bacillati</taxon>
        <taxon>Bacillota</taxon>
        <taxon>Clostridia</taxon>
        <taxon>Lachnospirales</taxon>
        <taxon>Lachnospiraceae</taxon>
        <taxon>Zhenhengia</taxon>
    </lineage>
</organism>
<keyword evidence="4 5" id="KW-0472">Membrane</keyword>
<dbReference type="InterPro" id="IPR035906">
    <property type="entry name" value="MetI-like_sf"/>
</dbReference>